<proteinExistence type="inferred from homology"/>
<evidence type="ECO:0000256" key="3">
    <source>
        <dbReference type="ARBA" id="ARBA00022884"/>
    </source>
</evidence>
<dbReference type="AlphaFoldDB" id="A0A7L4WPM8"/>
<reference evidence="9" key="1">
    <citation type="submission" date="2018-09" db="EMBL/GenBank/DDBJ databases">
        <title>Genomics and Phylogenetic analysis of three type specimens of Osmundea (Rhodomelaceae, Rhodophyta).</title>
        <authorList>
            <person name="Hughey J.R."/>
            <person name="Miller K.A."/>
        </authorList>
    </citation>
    <scope>NUCLEOTIDE SEQUENCE</scope>
</reference>
<evidence type="ECO:0000256" key="1">
    <source>
        <dbReference type="ARBA" id="ARBA00010605"/>
    </source>
</evidence>
<dbReference type="GO" id="GO:0005840">
    <property type="term" value="C:ribosome"/>
    <property type="evidence" value="ECO:0007669"/>
    <property type="project" value="UniProtKB-KW"/>
</dbReference>
<dbReference type="GO" id="GO:0006412">
    <property type="term" value="P:translation"/>
    <property type="evidence" value="ECO:0007669"/>
    <property type="project" value="UniProtKB-UniRule"/>
</dbReference>
<evidence type="ECO:0000256" key="4">
    <source>
        <dbReference type="ARBA" id="ARBA00022980"/>
    </source>
</evidence>
<comment type="function">
    <text evidence="6">Binds to the 23S rRNA.</text>
</comment>
<evidence type="ECO:0000256" key="5">
    <source>
        <dbReference type="ARBA" id="ARBA00023274"/>
    </source>
</evidence>
<dbReference type="EMBL" id="MH898941">
    <property type="protein sequence ID" value="QFR99966.1"/>
    <property type="molecule type" value="Genomic_DNA"/>
</dbReference>
<dbReference type="InterPro" id="IPR009027">
    <property type="entry name" value="Ribosomal_bL9/RNase_H1_N"/>
</dbReference>
<dbReference type="Gene3D" id="3.10.430.100">
    <property type="entry name" value="Ribosomal protein L9, C-terminal domain"/>
    <property type="match status" value="1"/>
</dbReference>
<accession>A0A7L4WPM8</accession>
<comment type="similarity">
    <text evidence="1 6">Belongs to the bacterial ribosomal protein bL9 family.</text>
</comment>
<dbReference type="NCBIfam" id="TIGR00158">
    <property type="entry name" value="L9"/>
    <property type="match status" value="1"/>
</dbReference>
<dbReference type="SUPFAM" id="SSF55653">
    <property type="entry name" value="Ribosomal protein L9 C-domain"/>
    <property type="match status" value="1"/>
</dbReference>
<keyword evidence="4 6" id="KW-0689">Ribosomal protein</keyword>
<organism evidence="9">
    <name type="scientific">Osmundea sinicola</name>
    <dbReference type="NCBI Taxonomy" id="290685"/>
    <lineage>
        <taxon>Eukaryota</taxon>
        <taxon>Rhodophyta</taxon>
        <taxon>Florideophyceae</taxon>
        <taxon>Rhodymeniophycidae</taxon>
        <taxon>Ceramiales</taxon>
        <taxon>Rhodomelaceae</taxon>
        <taxon>Laurencieae</taxon>
        <taxon>Osmundea</taxon>
    </lineage>
</organism>
<keyword evidence="3 6" id="KW-0694">RNA-binding</keyword>
<keyword evidence="9" id="KW-0150">Chloroplast</keyword>
<keyword evidence="5 6" id="KW-0687">Ribonucleoprotein</keyword>
<keyword evidence="9" id="KW-0934">Plastid</keyword>
<dbReference type="GO" id="GO:1990904">
    <property type="term" value="C:ribonucleoprotein complex"/>
    <property type="evidence" value="ECO:0007669"/>
    <property type="project" value="UniProtKB-KW"/>
</dbReference>
<sequence>MKKKIQVILKNNALNQKQTGEIINVSPGYAFNYLIPNGMAEIATKNHMKHYTMFSKIQKKKQEAASIINQRAQNKIDKISKITIYKKIGSNKLIFGSIKEKDIINWINQYANLNIDKKQIKIANINKISMHNISIELQNNIITTVKLCILPYSI</sequence>
<gene>
    <name evidence="6 9" type="primary">rpl9</name>
</gene>
<dbReference type="Gene3D" id="3.40.5.10">
    <property type="entry name" value="Ribosomal protein L9, N-terminal domain"/>
    <property type="match status" value="1"/>
</dbReference>
<feature type="domain" description="Large ribosomal subunit protein bL9 C-terminal" evidence="8">
    <location>
        <begin position="72"/>
        <end position="149"/>
    </location>
</feature>
<dbReference type="GeneID" id="60235024"/>
<evidence type="ECO:0000259" key="7">
    <source>
        <dbReference type="Pfam" id="PF01281"/>
    </source>
</evidence>
<dbReference type="InterPro" id="IPR020069">
    <property type="entry name" value="Ribosomal_bL9_C"/>
</dbReference>
<name>A0A7L4WPM8_9FLOR</name>
<dbReference type="InterPro" id="IPR000244">
    <property type="entry name" value="Ribosomal_bL9"/>
</dbReference>
<evidence type="ECO:0000313" key="9">
    <source>
        <dbReference type="EMBL" id="QFR99966.1"/>
    </source>
</evidence>
<protein>
    <recommendedName>
        <fullName evidence="6">Large ribosomal subunit protein bL9c</fullName>
    </recommendedName>
</protein>
<evidence type="ECO:0000259" key="8">
    <source>
        <dbReference type="Pfam" id="PF03948"/>
    </source>
</evidence>
<dbReference type="Pfam" id="PF01281">
    <property type="entry name" value="Ribosomal_L9_N"/>
    <property type="match status" value="1"/>
</dbReference>
<dbReference type="Pfam" id="PF03948">
    <property type="entry name" value="Ribosomal_L9_C"/>
    <property type="match status" value="1"/>
</dbReference>
<dbReference type="HAMAP" id="MF_00503">
    <property type="entry name" value="Ribosomal_bL9"/>
    <property type="match status" value="1"/>
</dbReference>
<dbReference type="InterPro" id="IPR020070">
    <property type="entry name" value="Ribosomal_bL9_N"/>
</dbReference>
<evidence type="ECO:0000256" key="2">
    <source>
        <dbReference type="ARBA" id="ARBA00022730"/>
    </source>
</evidence>
<geneLocation type="chloroplast" evidence="9"/>
<comment type="subcellular location">
    <subcellularLocation>
        <location evidence="6">Plastid</location>
        <location evidence="6">Chloroplast</location>
    </subcellularLocation>
</comment>
<feature type="domain" description="Ribosomal protein L9" evidence="7">
    <location>
        <begin position="5"/>
        <end position="51"/>
    </location>
</feature>
<dbReference type="GO" id="GO:0009507">
    <property type="term" value="C:chloroplast"/>
    <property type="evidence" value="ECO:0007669"/>
    <property type="project" value="UniProtKB-SubCell"/>
</dbReference>
<dbReference type="InterPro" id="IPR036935">
    <property type="entry name" value="Ribosomal_bL9_N_sf"/>
</dbReference>
<dbReference type="InterPro" id="IPR020594">
    <property type="entry name" value="Ribosomal_bL9_bac/chp"/>
</dbReference>
<dbReference type="GO" id="GO:0003735">
    <property type="term" value="F:structural constituent of ribosome"/>
    <property type="evidence" value="ECO:0007669"/>
    <property type="project" value="InterPro"/>
</dbReference>
<dbReference type="GO" id="GO:0019843">
    <property type="term" value="F:rRNA binding"/>
    <property type="evidence" value="ECO:0007669"/>
    <property type="project" value="UniProtKB-UniRule"/>
</dbReference>
<dbReference type="PANTHER" id="PTHR21368">
    <property type="entry name" value="50S RIBOSOMAL PROTEIN L9"/>
    <property type="match status" value="1"/>
</dbReference>
<evidence type="ECO:0000256" key="6">
    <source>
        <dbReference type="HAMAP-Rule" id="MF_00503"/>
    </source>
</evidence>
<keyword evidence="2 6" id="KW-0699">rRNA-binding</keyword>
<dbReference type="InterPro" id="IPR036791">
    <property type="entry name" value="Ribosomal_bL9_C_sf"/>
</dbReference>
<dbReference type="RefSeq" id="YP_009944672.1">
    <property type="nucleotide sequence ID" value="NC_051457.1"/>
</dbReference>
<dbReference type="SUPFAM" id="SSF55658">
    <property type="entry name" value="L9 N-domain-like"/>
    <property type="match status" value="1"/>
</dbReference>